<dbReference type="Proteomes" id="UP000054010">
    <property type="component" value="Unassembled WGS sequence"/>
</dbReference>
<keyword evidence="1" id="KW-0812">Transmembrane</keyword>
<keyword evidence="1" id="KW-0472">Membrane</keyword>
<dbReference type="STRING" id="765420.OSCT_2215"/>
<feature type="transmembrane region" description="Helical" evidence="1">
    <location>
        <begin position="185"/>
        <end position="204"/>
    </location>
</feature>
<proteinExistence type="predicted"/>
<dbReference type="EMBL" id="ADVR01000096">
    <property type="protein sequence ID" value="EFO79922.1"/>
    <property type="molecule type" value="Genomic_DNA"/>
</dbReference>
<dbReference type="HOGENOM" id="CLU_949428_0_0_0"/>
<protein>
    <submittedName>
        <fullName evidence="2">Uncharacterized protein</fullName>
    </submittedName>
</protein>
<feature type="transmembrane region" description="Helical" evidence="1">
    <location>
        <begin position="258"/>
        <end position="274"/>
    </location>
</feature>
<keyword evidence="3" id="KW-1185">Reference proteome</keyword>
<organism evidence="2 3">
    <name type="scientific">Oscillochloris trichoides DG-6</name>
    <dbReference type="NCBI Taxonomy" id="765420"/>
    <lineage>
        <taxon>Bacteria</taxon>
        <taxon>Bacillati</taxon>
        <taxon>Chloroflexota</taxon>
        <taxon>Chloroflexia</taxon>
        <taxon>Chloroflexales</taxon>
        <taxon>Chloroflexineae</taxon>
        <taxon>Oscillochloridaceae</taxon>
        <taxon>Oscillochloris</taxon>
    </lineage>
</organism>
<name>E1IFW4_9CHLR</name>
<evidence type="ECO:0000313" key="3">
    <source>
        <dbReference type="Proteomes" id="UP000054010"/>
    </source>
</evidence>
<evidence type="ECO:0000313" key="2">
    <source>
        <dbReference type="EMBL" id="EFO79922.1"/>
    </source>
</evidence>
<accession>E1IFW4</accession>
<gene>
    <name evidence="2" type="ORF">OSCT_2215</name>
</gene>
<dbReference type="AlphaFoldDB" id="E1IFW4"/>
<feature type="transmembrane region" description="Helical" evidence="1">
    <location>
        <begin position="216"/>
        <end position="243"/>
    </location>
</feature>
<dbReference type="OrthoDB" id="151839at2"/>
<sequence>MSTLIPDQPLLVAYDRTRVRELLRNTTAQSLHDALRTGTFGANLSPVERAELDALLTAWMQRALGYVFLRDALLVDAQRGPRVFDLICAELTSEQLELSPDLAAALRGRDLSSLTPTDLAALHVHAAAVSRITEHAQRSGLHLALLEAAGSYPLPDDLDRLLPSIPLHLPRAEDYFVPPTGLRRWVAVTLAVAGILLLLIPILSGTIPKHPAGLPLALITLALMVGIKAGWAGYCGALCLWLVPNMPGFRSDRHLTELLPYVPLLLGGVALLIYDRRVRALWAWLRGHFGLGL</sequence>
<evidence type="ECO:0000256" key="1">
    <source>
        <dbReference type="SAM" id="Phobius"/>
    </source>
</evidence>
<comment type="caution">
    <text evidence="2">The sequence shown here is derived from an EMBL/GenBank/DDBJ whole genome shotgun (WGS) entry which is preliminary data.</text>
</comment>
<reference evidence="2 3" key="1">
    <citation type="journal article" date="2011" name="J. Bacteriol.">
        <title>Draft genome sequence of the anoxygenic filamentous phototrophic bacterium Oscillochloris trichoides subsp. DG-6.</title>
        <authorList>
            <person name="Kuznetsov B.B."/>
            <person name="Ivanovsky R.N."/>
            <person name="Keppen O.I."/>
            <person name="Sukhacheva M.V."/>
            <person name="Bumazhkin B.K."/>
            <person name="Patutina E.O."/>
            <person name="Beletsky A.V."/>
            <person name="Mardanov A.V."/>
            <person name="Baslerov R.V."/>
            <person name="Panteleeva A.N."/>
            <person name="Kolganova T.V."/>
            <person name="Ravin N.V."/>
            <person name="Skryabin K.G."/>
        </authorList>
    </citation>
    <scope>NUCLEOTIDE SEQUENCE [LARGE SCALE GENOMIC DNA]</scope>
    <source>
        <strain evidence="2 3">DG-6</strain>
    </source>
</reference>
<keyword evidence="1" id="KW-1133">Transmembrane helix</keyword>